<feature type="transmembrane region" description="Helical" evidence="3">
    <location>
        <begin position="201"/>
        <end position="222"/>
    </location>
</feature>
<feature type="transmembrane region" description="Helical" evidence="3">
    <location>
        <begin position="84"/>
        <end position="104"/>
    </location>
</feature>
<dbReference type="Proteomes" id="UP001347796">
    <property type="component" value="Unassembled WGS sequence"/>
</dbReference>
<feature type="transmembrane region" description="Helical" evidence="3">
    <location>
        <begin position="443"/>
        <end position="459"/>
    </location>
</feature>
<proteinExistence type="predicted"/>
<sequence length="578" mass="62631">MKGNQKDKITEEEVEKLTTDQTPESPDPSTAEEVIDQRIPIDRGWAWVVMIACMLNATITAGYGRTLGLLFVEFLDLFKASATITTLVFGVMAAASSISGFITMNIILEKTTVRKVVLAGVFLSSGGVILSCLANGVPFLIFTQLLVGIGHSGINSPGLVLIGRYFKNRRALATAVAKTGISMGSLTFPIFLRYLLDTFALRGTLLIMGGIQCQMFVFALLLRGPDTFASTKQVVVKITKPEIPEKTSSKTNMEMKLLRSISQDQKAQGLPENGMASPLPVQRLRTVSDGAKYAVYKRQHSKTESGSSQSFIDSLSNSGILKYVSNSDLLSVSTTDVTAEAPKSPKLPKKTSELASNKNKYLCKLTNIIDFSLLKNSMFILLMSIAFFAVTLFVSPIYLPALFIELGASEADTALFLTVAGVSDVASRLLVGAIADLGIIKRHHIMVISLFIGGISAQFTRYCTSFELQIVYSLVYGLSVGPYAALLPVILTDFLGIENLARAMGFTALVHGTAIGSFHPIVGAIRDTTGSYVMAYHLVGTTCLVAVVLLLFVPLVSRLEEKRKRKLSVETDEKNQTQ</sequence>
<dbReference type="GO" id="GO:0008028">
    <property type="term" value="F:monocarboxylic acid transmembrane transporter activity"/>
    <property type="evidence" value="ECO:0007669"/>
    <property type="project" value="TreeGrafter"/>
</dbReference>
<feature type="transmembrane region" description="Helical" evidence="3">
    <location>
        <begin position="413"/>
        <end position="431"/>
    </location>
</feature>
<name>A0AAN8Q7M1_PATCE</name>
<dbReference type="InterPro" id="IPR050327">
    <property type="entry name" value="Proton-linked_MCT"/>
</dbReference>
<dbReference type="Pfam" id="PF07690">
    <property type="entry name" value="MFS_1"/>
    <property type="match status" value="2"/>
</dbReference>
<feature type="region of interest" description="Disordered" evidence="2">
    <location>
        <begin position="1"/>
        <end position="31"/>
    </location>
</feature>
<keyword evidence="3" id="KW-0812">Transmembrane</keyword>
<feature type="transmembrane region" description="Helical" evidence="3">
    <location>
        <begin position="45"/>
        <end position="64"/>
    </location>
</feature>
<organism evidence="5 6">
    <name type="scientific">Patella caerulea</name>
    <name type="common">Rayed Mediterranean limpet</name>
    <dbReference type="NCBI Taxonomy" id="87958"/>
    <lineage>
        <taxon>Eukaryota</taxon>
        <taxon>Metazoa</taxon>
        <taxon>Spiralia</taxon>
        <taxon>Lophotrochozoa</taxon>
        <taxon>Mollusca</taxon>
        <taxon>Gastropoda</taxon>
        <taxon>Patellogastropoda</taxon>
        <taxon>Patelloidea</taxon>
        <taxon>Patellidae</taxon>
        <taxon>Patella</taxon>
    </lineage>
</organism>
<feature type="transmembrane region" description="Helical" evidence="3">
    <location>
        <begin position="175"/>
        <end position="195"/>
    </location>
</feature>
<reference evidence="5 6" key="1">
    <citation type="submission" date="2024-01" db="EMBL/GenBank/DDBJ databases">
        <title>The genome of the rayed Mediterranean limpet Patella caerulea (Linnaeus, 1758).</title>
        <authorList>
            <person name="Anh-Thu Weber A."/>
            <person name="Halstead-Nussloch G."/>
        </authorList>
    </citation>
    <scope>NUCLEOTIDE SEQUENCE [LARGE SCALE GENOMIC DNA]</scope>
    <source>
        <strain evidence="5">AATW-2023a</strain>
        <tissue evidence="5">Whole specimen</tissue>
    </source>
</reference>
<feature type="transmembrane region" description="Helical" evidence="3">
    <location>
        <begin position="534"/>
        <end position="556"/>
    </location>
</feature>
<evidence type="ECO:0000256" key="2">
    <source>
        <dbReference type="SAM" id="MobiDB-lite"/>
    </source>
</evidence>
<dbReference type="EMBL" id="JAZGQO010000001">
    <property type="protein sequence ID" value="KAK6195523.1"/>
    <property type="molecule type" value="Genomic_DNA"/>
</dbReference>
<dbReference type="GO" id="GO:0016020">
    <property type="term" value="C:membrane"/>
    <property type="evidence" value="ECO:0007669"/>
    <property type="project" value="UniProtKB-SubCell"/>
</dbReference>
<gene>
    <name evidence="5" type="ORF">SNE40_000934</name>
</gene>
<feature type="transmembrane region" description="Helical" evidence="3">
    <location>
        <begin position="142"/>
        <end position="163"/>
    </location>
</feature>
<feature type="transmembrane region" description="Helical" evidence="3">
    <location>
        <begin position="471"/>
        <end position="491"/>
    </location>
</feature>
<keyword evidence="6" id="KW-1185">Reference proteome</keyword>
<dbReference type="PANTHER" id="PTHR11360">
    <property type="entry name" value="MONOCARBOXYLATE TRANSPORTER"/>
    <property type="match status" value="1"/>
</dbReference>
<feature type="transmembrane region" description="Helical" evidence="3">
    <location>
        <begin position="503"/>
        <end position="522"/>
    </location>
</feature>
<comment type="subcellular location">
    <subcellularLocation>
        <location evidence="1">Membrane</location>
        <topology evidence="1">Multi-pass membrane protein</topology>
    </subcellularLocation>
</comment>
<dbReference type="InterPro" id="IPR011701">
    <property type="entry name" value="MFS"/>
</dbReference>
<dbReference type="AlphaFoldDB" id="A0AAN8Q7M1"/>
<evidence type="ECO:0000259" key="4">
    <source>
        <dbReference type="PROSITE" id="PS50850"/>
    </source>
</evidence>
<evidence type="ECO:0000313" key="5">
    <source>
        <dbReference type="EMBL" id="KAK6195523.1"/>
    </source>
</evidence>
<keyword evidence="3" id="KW-0472">Membrane</keyword>
<dbReference type="PANTHER" id="PTHR11360:SF306">
    <property type="entry name" value="RE01051P"/>
    <property type="match status" value="1"/>
</dbReference>
<keyword evidence="3" id="KW-1133">Transmembrane helix</keyword>
<dbReference type="SUPFAM" id="SSF103473">
    <property type="entry name" value="MFS general substrate transporter"/>
    <property type="match status" value="1"/>
</dbReference>
<feature type="domain" description="Major facilitator superfamily (MFS) profile" evidence="4">
    <location>
        <begin position="377"/>
        <end position="578"/>
    </location>
</feature>
<dbReference type="Gene3D" id="1.20.1250.20">
    <property type="entry name" value="MFS general substrate transporter like domains"/>
    <property type="match status" value="2"/>
</dbReference>
<feature type="compositionally biased region" description="Basic and acidic residues" evidence="2">
    <location>
        <begin position="1"/>
        <end position="18"/>
    </location>
</feature>
<accession>A0AAN8Q7M1</accession>
<dbReference type="InterPro" id="IPR020846">
    <property type="entry name" value="MFS_dom"/>
</dbReference>
<feature type="transmembrane region" description="Helical" evidence="3">
    <location>
        <begin position="116"/>
        <end position="136"/>
    </location>
</feature>
<evidence type="ECO:0000256" key="1">
    <source>
        <dbReference type="ARBA" id="ARBA00004141"/>
    </source>
</evidence>
<evidence type="ECO:0000313" key="6">
    <source>
        <dbReference type="Proteomes" id="UP001347796"/>
    </source>
</evidence>
<feature type="compositionally biased region" description="Polar residues" evidence="2">
    <location>
        <begin position="19"/>
        <end position="28"/>
    </location>
</feature>
<feature type="transmembrane region" description="Helical" evidence="3">
    <location>
        <begin position="379"/>
        <end position="401"/>
    </location>
</feature>
<evidence type="ECO:0000256" key="3">
    <source>
        <dbReference type="SAM" id="Phobius"/>
    </source>
</evidence>
<comment type="caution">
    <text evidence="5">The sequence shown here is derived from an EMBL/GenBank/DDBJ whole genome shotgun (WGS) entry which is preliminary data.</text>
</comment>
<dbReference type="PROSITE" id="PS50850">
    <property type="entry name" value="MFS"/>
    <property type="match status" value="1"/>
</dbReference>
<protein>
    <recommendedName>
        <fullName evidence="4">Major facilitator superfamily (MFS) profile domain-containing protein</fullName>
    </recommendedName>
</protein>
<dbReference type="InterPro" id="IPR036259">
    <property type="entry name" value="MFS_trans_sf"/>
</dbReference>